<dbReference type="InterPro" id="IPR006260">
    <property type="entry name" value="TonB/TolA_C"/>
</dbReference>
<dbReference type="Proteomes" id="UP000537141">
    <property type="component" value="Unassembled WGS sequence"/>
</dbReference>
<dbReference type="PROSITE" id="PS51257">
    <property type="entry name" value="PROKAR_LIPOPROTEIN"/>
    <property type="match status" value="1"/>
</dbReference>
<evidence type="ECO:0000256" key="2">
    <source>
        <dbReference type="ARBA" id="ARBA00022692"/>
    </source>
</evidence>
<keyword evidence="3" id="KW-1133">Transmembrane helix</keyword>
<evidence type="ECO:0000256" key="4">
    <source>
        <dbReference type="ARBA" id="ARBA00023136"/>
    </source>
</evidence>
<dbReference type="SUPFAM" id="SSF74653">
    <property type="entry name" value="TolA/TonB C-terminal domain"/>
    <property type="match status" value="1"/>
</dbReference>
<evidence type="ECO:0000256" key="1">
    <source>
        <dbReference type="ARBA" id="ARBA00004167"/>
    </source>
</evidence>
<sequence>MNKSYLLLPMALIVASCATTNVKEVEVDYLDLSDKSHTKLVEEYWRVEKRVEPQYPVSAARNNISGCVDLIVGIDQHGKAKGYKIRSSYPKGVFDNNAAAALVKWKWQATEKNKNNTPVLTSVRIDFSTTRNRTEAKYLKNCPKREV</sequence>
<dbReference type="Gene3D" id="3.30.1150.10">
    <property type="match status" value="1"/>
</dbReference>
<gene>
    <name evidence="6" type="ORF">HNQ55_001141</name>
</gene>
<organism evidence="6 7">
    <name type="scientific">Thalassotalea piscium</name>
    <dbReference type="NCBI Taxonomy" id="1230533"/>
    <lineage>
        <taxon>Bacteria</taxon>
        <taxon>Pseudomonadati</taxon>
        <taxon>Pseudomonadota</taxon>
        <taxon>Gammaproteobacteria</taxon>
        <taxon>Alteromonadales</taxon>
        <taxon>Colwelliaceae</taxon>
        <taxon>Thalassotalea</taxon>
    </lineage>
</organism>
<keyword evidence="4" id="KW-0472">Membrane</keyword>
<dbReference type="AlphaFoldDB" id="A0A7X0TSX8"/>
<keyword evidence="7" id="KW-1185">Reference proteome</keyword>
<dbReference type="GO" id="GO:0055085">
    <property type="term" value="P:transmembrane transport"/>
    <property type="evidence" value="ECO:0007669"/>
    <property type="project" value="InterPro"/>
</dbReference>
<dbReference type="PROSITE" id="PS52015">
    <property type="entry name" value="TONB_CTD"/>
    <property type="match status" value="1"/>
</dbReference>
<comment type="caution">
    <text evidence="6">The sequence shown here is derived from an EMBL/GenBank/DDBJ whole genome shotgun (WGS) entry which is preliminary data.</text>
</comment>
<name>A0A7X0TSX8_9GAMM</name>
<dbReference type="GO" id="GO:0016020">
    <property type="term" value="C:membrane"/>
    <property type="evidence" value="ECO:0007669"/>
    <property type="project" value="UniProtKB-SubCell"/>
</dbReference>
<dbReference type="EMBL" id="JACHHU010000006">
    <property type="protein sequence ID" value="MBB6542642.1"/>
    <property type="molecule type" value="Genomic_DNA"/>
</dbReference>
<protein>
    <submittedName>
        <fullName evidence="6">TonB family protein</fullName>
    </submittedName>
</protein>
<evidence type="ECO:0000256" key="3">
    <source>
        <dbReference type="ARBA" id="ARBA00022989"/>
    </source>
</evidence>
<proteinExistence type="predicted"/>
<reference evidence="6 7" key="1">
    <citation type="submission" date="2020-08" db="EMBL/GenBank/DDBJ databases">
        <title>Genomic Encyclopedia of Type Strains, Phase IV (KMG-IV): sequencing the most valuable type-strain genomes for metagenomic binning, comparative biology and taxonomic classification.</title>
        <authorList>
            <person name="Goeker M."/>
        </authorList>
    </citation>
    <scope>NUCLEOTIDE SEQUENCE [LARGE SCALE GENOMIC DNA]</scope>
    <source>
        <strain evidence="6 7">DSM 26287</strain>
    </source>
</reference>
<keyword evidence="2" id="KW-0812">Transmembrane</keyword>
<accession>A0A7X0TSX8</accession>
<evidence type="ECO:0000313" key="6">
    <source>
        <dbReference type="EMBL" id="MBB6542642.1"/>
    </source>
</evidence>
<evidence type="ECO:0000259" key="5">
    <source>
        <dbReference type="PROSITE" id="PS52015"/>
    </source>
</evidence>
<dbReference type="InterPro" id="IPR037682">
    <property type="entry name" value="TonB_C"/>
</dbReference>
<dbReference type="Pfam" id="PF03544">
    <property type="entry name" value="TonB_C"/>
    <property type="match status" value="1"/>
</dbReference>
<comment type="subcellular location">
    <subcellularLocation>
        <location evidence="1">Membrane</location>
        <topology evidence="1">Single-pass membrane protein</topology>
    </subcellularLocation>
</comment>
<dbReference type="RefSeq" id="WP_246454899.1">
    <property type="nucleotide sequence ID" value="NZ_AP027362.1"/>
</dbReference>
<dbReference type="NCBIfam" id="TIGR01352">
    <property type="entry name" value="tonB_Cterm"/>
    <property type="match status" value="1"/>
</dbReference>
<feature type="domain" description="TonB C-terminal" evidence="5">
    <location>
        <begin position="40"/>
        <end position="136"/>
    </location>
</feature>
<evidence type="ECO:0000313" key="7">
    <source>
        <dbReference type="Proteomes" id="UP000537141"/>
    </source>
</evidence>